<dbReference type="PRINTS" id="PR00385">
    <property type="entry name" value="P450"/>
</dbReference>
<comment type="caution">
    <text evidence="10">The sequence shown here is derived from an EMBL/GenBank/DDBJ whole genome shotgun (WGS) entry which is preliminary data.</text>
</comment>
<keyword evidence="3 8" id="KW-0349">Heme</keyword>
<comment type="similarity">
    <text evidence="2 9">Belongs to the cytochrome P450 family.</text>
</comment>
<evidence type="ECO:0000256" key="5">
    <source>
        <dbReference type="ARBA" id="ARBA00023002"/>
    </source>
</evidence>
<dbReference type="InterPro" id="IPR050121">
    <property type="entry name" value="Cytochrome_P450_monoxygenase"/>
</dbReference>
<evidence type="ECO:0000256" key="8">
    <source>
        <dbReference type="PIRSR" id="PIRSR602401-1"/>
    </source>
</evidence>
<evidence type="ECO:0000256" key="3">
    <source>
        <dbReference type="ARBA" id="ARBA00022617"/>
    </source>
</evidence>
<sequence>MAIDIQALTQGLSPFILWPTLAITSVSHPFPILTNISNRIPQTVLYLLLTALYNITLHPLRAYPGPRLWAATRLPYAAMLLRGDPHKTVLALHQKYGPVVRVAPAELSFQSPEAWRDVMGHRKGAKSEENAKLPIFIEEKHADIISSNREDHARYRRILSHGFSAKSMQEQQPIIKSYIDLLIDRLHTVSADNKPVDVVAWYNYTTFDIIGDLAFGESFGCLDSSDYHPWVKLIFDDIKLGMYFYVAKFFRAFEPLLKNFVPKSLVAKRAAHKQLVKERVESRIKMGTPRPDFAESMLKKTGAEVSNIKLNHVRVQQSLTKDELYENSNVLIIAGSETTATALSGATYLLTSSPDKLARLTAEVRGAFGSADEIDILGTARLEYLQAVLEETLRCYPPVPSALPRVTPAAGQEICGQFVPGNTTLGIWHWPMYHNEANFSRPFEFLPERWLGDPEFKDDRLDALKPFHFGPRNCLGMNLAYAEMRMMLSRMVWHFDMELSPESKGWLDHPVYTLWSKPPLKVHLTPRKDI</sequence>
<evidence type="ECO:0000313" key="10">
    <source>
        <dbReference type="EMBL" id="KAF6805783.1"/>
    </source>
</evidence>
<dbReference type="EMBL" id="WIGN01000174">
    <property type="protein sequence ID" value="KAF6805783.1"/>
    <property type="molecule type" value="Genomic_DNA"/>
</dbReference>
<evidence type="ECO:0000256" key="9">
    <source>
        <dbReference type="RuleBase" id="RU000461"/>
    </source>
</evidence>
<evidence type="ECO:0000256" key="4">
    <source>
        <dbReference type="ARBA" id="ARBA00022723"/>
    </source>
</evidence>
<dbReference type="SUPFAM" id="SSF48264">
    <property type="entry name" value="Cytochrome P450"/>
    <property type="match status" value="1"/>
</dbReference>
<accession>A0A8H6J3N8</accession>
<organism evidence="10 11">
    <name type="scientific">Colletotrichum sojae</name>
    <dbReference type="NCBI Taxonomy" id="2175907"/>
    <lineage>
        <taxon>Eukaryota</taxon>
        <taxon>Fungi</taxon>
        <taxon>Dikarya</taxon>
        <taxon>Ascomycota</taxon>
        <taxon>Pezizomycotina</taxon>
        <taxon>Sordariomycetes</taxon>
        <taxon>Hypocreomycetidae</taxon>
        <taxon>Glomerellales</taxon>
        <taxon>Glomerellaceae</taxon>
        <taxon>Colletotrichum</taxon>
        <taxon>Colletotrichum orchidearum species complex</taxon>
    </lineage>
</organism>
<dbReference type="InterPro" id="IPR017972">
    <property type="entry name" value="Cyt_P450_CS"/>
</dbReference>
<dbReference type="GO" id="GO:0020037">
    <property type="term" value="F:heme binding"/>
    <property type="evidence" value="ECO:0007669"/>
    <property type="project" value="InterPro"/>
</dbReference>
<keyword evidence="11" id="KW-1185">Reference proteome</keyword>
<dbReference type="GO" id="GO:0016705">
    <property type="term" value="F:oxidoreductase activity, acting on paired donors, with incorporation or reduction of molecular oxygen"/>
    <property type="evidence" value="ECO:0007669"/>
    <property type="project" value="InterPro"/>
</dbReference>
<reference evidence="10 11" key="1">
    <citation type="journal article" date="2020" name="Phytopathology">
        <title>Genome Sequence Resources of Colletotrichum truncatum, C. plurivorum, C. musicola, and C. sojae: Four Species Pathogenic to Soybean (Glycine max).</title>
        <authorList>
            <person name="Rogerio F."/>
            <person name="Boufleur T.R."/>
            <person name="Ciampi-Guillardi M."/>
            <person name="Sukno S.A."/>
            <person name="Thon M.R."/>
            <person name="Massola Junior N.S."/>
            <person name="Baroncelli R."/>
        </authorList>
    </citation>
    <scope>NUCLEOTIDE SEQUENCE [LARGE SCALE GENOMIC DNA]</scope>
    <source>
        <strain evidence="10 11">LFN0009</strain>
    </source>
</reference>
<dbReference type="InterPro" id="IPR002401">
    <property type="entry name" value="Cyt_P450_E_grp-I"/>
</dbReference>
<keyword evidence="7 9" id="KW-0503">Monooxygenase</keyword>
<keyword evidence="4 8" id="KW-0479">Metal-binding</keyword>
<dbReference type="PROSITE" id="PS00086">
    <property type="entry name" value="CYTOCHROME_P450"/>
    <property type="match status" value="1"/>
</dbReference>
<feature type="binding site" description="axial binding residue" evidence="8">
    <location>
        <position position="474"/>
    </location>
    <ligand>
        <name>heme</name>
        <dbReference type="ChEBI" id="CHEBI:30413"/>
    </ligand>
    <ligandPart>
        <name>Fe</name>
        <dbReference type="ChEBI" id="CHEBI:18248"/>
    </ligandPart>
</feature>
<dbReference type="PANTHER" id="PTHR24305">
    <property type="entry name" value="CYTOCHROME P450"/>
    <property type="match status" value="1"/>
</dbReference>
<comment type="cofactor">
    <cofactor evidence="1 8">
        <name>heme</name>
        <dbReference type="ChEBI" id="CHEBI:30413"/>
    </cofactor>
</comment>
<dbReference type="Gene3D" id="1.10.630.10">
    <property type="entry name" value="Cytochrome P450"/>
    <property type="match status" value="1"/>
</dbReference>
<dbReference type="Pfam" id="PF00067">
    <property type="entry name" value="p450"/>
    <property type="match status" value="1"/>
</dbReference>
<gene>
    <name evidence="10" type="ORF">CSOJ01_09281</name>
</gene>
<dbReference type="InterPro" id="IPR036396">
    <property type="entry name" value="Cyt_P450_sf"/>
</dbReference>
<dbReference type="GO" id="GO:0005506">
    <property type="term" value="F:iron ion binding"/>
    <property type="evidence" value="ECO:0007669"/>
    <property type="project" value="InterPro"/>
</dbReference>
<dbReference type="CDD" id="cd11058">
    <property type="entry name" value="CYP60B-like"/>
    <property type="match status" value="1"/>
</dbReference>
<dbReference type="GO" id="GO:0004497">
    <property type="term" value="F:monooxygenase activity"/>
    <property type="evidence" value="ECO:0007669"/>
    <property type="project" value="UniProtKB-KW"/>
</dbReference>
<keyword evidence="5 9" id="KW-0560">Oxidoreductase</keyword>
<evidence type="ECO:0000313" key="11">
    <source>
        <dbReference type="Proteomes" id="UP000652219"/>
    </source>
</evidence>
<proteinExistence type="inferred from homology"/>
<evidence type="ECO:0000256" key="6">
    <source>
        <dbReference type="ARBA" id="ARBA00023004"/>
    </source>
</evidence>
<dbReference type="GO" id="GO:0009403">
    <property type="term" value="P:toxin biosynthetic process"/>
    <property type="evidence" value="ECO:0007669"/>
    <property type="project" value="UniProtKB-ARBA"/>
</dbReference>
<name>A0A8H6J3N8_9PEZI</name>
<evidence type="ECO:0000256" key="7">
    <source>
        <dbReference type="ARBA" id="ARBA00023033"/>
    </source>
</evidence>
<keyword evidence="6 8" id="KW-0408">Iron</keyword>
<protein>
    <submittedName>
        <fullName evidence="10">Trichothecene c-15 hydroxylase</fullName>
    </submittedName>
</protein>
<evidence type="ECO:0000256" key="1">
    <source>
        <dbReference type="ARBA" id="ARBA00001971"/>
    </source>
</evidence>
<dbReference type="FunFam" id="1.10.630.10:FF:000047">
    <property type="entry name" value="Cytochrome P450 monooxygenase"/>
    <property type="match status" value="1"/>
</dbReference>
<dbReference type="PANTHER" id="PTHR24305:SF230">
    <property type="entry name" value="P450, PUTATIVE (EUROFUNG)-RELATED"/>
    <property type="match status" value="1"/>
</dbReference>
<dbReference type="AlphaFoldDB" id="A0A8H6J3N8"/>
<dbReference type="InterPro" id="IPR001128">
    <property type="entry name" value="Cyt_P450"/>
</dbReference>
<evidence type="ECO:0000256" key="2">
    <source>
        <dbReference type="ARBA" id="ARBA00010617"/>
    </source>
</evidence>
<dbReference type="Proteomes" id="UP000652219">
    <property type="component" value="Unassembled WGS sequence"/>
</dbReference>
<dbReference type="PRINTS" id="PR00463">
    <property type="entry name" value="EP450I"/>
</dbReference>